<dbReference type="PANTHER" id="PTHR40621:SF6">
    <property type="entry name" value="AP-1-LIKE TRANSCRIPTION FACTOR YAP1-RELATED"/>
    <property type="match status" value="1"/>
</dbReference>
<evidence type="ECO:0000256" key="1">
    <source>
        <dbReference type="ARBA" id="ARBA00004123"/>
    </source>
</evidence>
<dbReference type="Gene3D" id="1.20.5.170">
    <property type="match status" value="1"/>
</dbReference>
<keyword evidence="6" id="KW-1185">Reference proteome</keyword>
<dbReference type="Proteomes" id="UP001219933">
    <property type="component" value="Chromosome 6"/>
</dbReference>
<keyword evidence="2" id="KW-0539">Nucleus</keyword>
<dbReference type="GO" id="GO:0090575">
    <property type="term" value="C:RNA polymerase II transcription regulator complex"/>
    <property type="evidence" value="ECO:0007669"/>
    <property type="project" value="TreeGrafter"/>
</dbReference>
<feature type="compositionally biased region" description="Basic and acidic residues" evidence="4">
    <location>
        <begin position="349"/>
        <end position="365"/>
    </location>
</feature>
<evidence type="ECO:0008006" key="7">
    <source>
        <dbReference type="Google" id="ProtNLM"/>
    </source>
</evidence>
<dbReference type="InterPro" id="IPR046347">
    <property type="entry name" value="bZIP_sf"/>
</dbReference>
<feature type="coiled-coil region" evidence="3">
    <location>
        <begin position="158"/>
        <end position="202"/>
    </location>
</feature>
<proteinExistence type="predicted"/>
<dbReference type="InterPro" id="IPR050936">
    <property type="entry name" value="AP-1-like"/>
</dbReference>
<evidence type="ECO:0000313" key="6">
    <source>
        <dbReference type="Proteomes" id="UP001219933"/>
    </source>
</evidence>
<dbReference type="SUPFAM" id="SSF57959">
    <property type="entry name" value="Leucine zipper domain"/>
    <property type="match status" value="1"/>
</dbReference>
<protein>
    <recommendedName>
        <fullName evidence="7">BZIP domain-containing protein</fullName>
    </recommendedName>
</protein>
<evidence type="ECO:0000256" key="4">
    <source>
        <dbReference type="SAM" id="MobiDB-lite"/>
    </source>
</evidence>
<dbReference type="AlphaFoldDB" id="A0AAF0J888"/>
<dbReference type="GO" id="GO:0000976">
    <property type="term" value="F:transcription cis-regulatory region binding"/>
    <property type="evidence" value="ECO:0007669"/>
    <property type="project" value="InterPro"/>
</dbReference>
<accession>A0AAF0J888</accession>
<name>A0AAF0J888_9BASI</name>
<evidence type="ECO:0000256" key="3">
    <source>
        <dbReference type="SAM" id="Coils"/>
    </source>
</evidence>
<keyword evidence="3" id="KW-0175">Coiled coil</keyword>
<reference evidence="5" key="1">
    <citation type="submission" date="2023-03" db="EMBL/GenBank/DDBJ databases">
        <title>Mating type loci evolution in Malassezia.</title>
        <authorList>
            <person name="Coelho M.A."/>
        </authorList>
    </citation>
    <scope>NUCLEOTIDE SEQUENCE</scope>
    <source>
        <strain evidence="5">CBS 11721</strain>
    </source>
</reference>
<dbReference type="CDD" id="cd14688">
    <property type="entry name" value="bZIP_YAP"/>
    <property type="match status" value="1"/>
</dbReference>
<gene>
    <name evidence="5" type="ORF">MCUN1_003940</name>
</gene>
<organism evidence="5 6">
    <name type="scientific">Malassezia cuniculi</name>
    <dbReference type="NCBI Taxonomy" id="948313"/>
    <lineage>
        <taxon>Eukaryota</taxon>
        <taxon>Fungi</taxon>
        <taxon>Dikarya</taxon>
        <taxon>Basidiomycota</taxon>
        <taxon>Ustilaginomycotina</taxon>
        <taxon>Malasseziomycetes</taxon>
        <taxon>Malasseziales</taxon>
        <taxon>Malasseziaceae</taxon>
        <taxon>Malassezia</taxon>
    </lineage>
</organism>
<feature type="region of interest" description="Disordered" evidence="4">
    <location>
        <begin position="1"/>
        <end position="42"/>
    </location>
</feature>
<dbReference type="GO" id="GO:0001228">
    <property type="term" value="F:DNA-binding transcription activator activity, RNA polymerase II-specific"/>
    <property type="evidence" value="ECO:0007669"/>
    <property type="project" value="TreeGrafter"/>
</dbReference>
<evidence type="ECO:0000313" key="5">
    <source>
        <dbReference type="EMBL" id="WFD37048.1"/>
    </source>
</evidence>
<feature type="region of interest" description="Disordered" evidence="4">
    <location>
        <begin position="241"/>
        <end position="277"/>
    </location>
</feature>
<feature type="region of interest" description="Disordered" evidence="4">
    <location>
        <begin position="337"/>
        <end position="372"/>
    </location>
</feature>
<dbReference type="EMBL" id="CP119882">
    <property type="protein sequence ID" value="WFD37048.1"/>
    <property type="molecule type" value="Genomic_DNA"/>
</dbReference>
<evidence type="ECO:0000256" key="2">
    <source>
        <dbReference type="ARBA" id="ARBA00023242"/>
    </source>
</evidence>
<comment type="subcellular location">
    <subcellularLocation>
        <location evidence="1">Nucleus</location>
    </subcellularLocation>
</comment>
<sequence>MQLAHAASRHDGDLSENARATRAKTRGREMGDQGRATKQLRVDEHVDDPALAWASAPPAYSNPHEHGEHNAYGAIEHGAMPPAFDPHGGAHFDPHAYAPGVVHDGARAMPPPAPETSNKHLTSEATGLVGARGKTGMTRQLSTSRRAEQNRNAQRVFRERKNKYIADLENKAANLENALLAADEHRRRLADALETVEILKRDNDTLRVALRALGGHQAVPSAPPLPLDRAHAHALLQTPFGQHGAQHAPRPAHGEGEQQQHAQEGENQDPTTAAAVAAAASGGAPYWLLEAVSSANQTHPFPVGHFSQLGDGSISTEGNPAAQQLGDQNVLRNNRGVARSDGIIDPSLDDSRQRLGHEEIVKNDADVSSNPDNLASLSAVAAAAAAASAQKQA</sequence>
<dbReference type="PANTHER" id="PTHR40621">
    <property type="entry name" value="TRANSCRIPTION FACTOR KAPC-RELATED"/>
    <property type="match status" value="1"/>
</dbReference>